<organism evidence="1">
    <name type="scientific">marine sediment metagenome</name>
    <dbReference type="NCBI Taxonomy" id="412755"/>
    <lineage>
        <taxon>unclassified sequences</taxon>
        <taxon>metagenomes</taxon>
        <taxon>ecological metagenomes</taxon>
    </lineage>
</organism>
<dbReference type="AlphaFoldDB" id="A0A0F9KFI8"/>
<protein>
    <submittedName>
        <fullName evidence="1">Uncharacterized protein</fullName>
    </submittedName>
</protein>
<accession>A0A0F9KFI8</accession>
<gene>
    <name evidence="1" type="ORF">LCGC14_1640740</name>
</gene>
<proteinExistence type="predicted"/>
<reference evidence="1" key="1">
    <citation type="journal article" date="2015" name="Nature">
        <title>Complex archaea that bridge the gap between prokaryotes and eukaryotes.</title>
        <authorList>
            <person name="Spang A."/>
            <person name="Saw J.H."/>
            <person name="Jorgensen S.L."/>
            <person name="Zaremba-Niedzwiedzka K."/>
            <person name="Martijn J."/>
            <person name="Lind A.E."/>
            <person name="van Eijk R."/>
            <person name="Schleper C."/>
            <person name="Guy L."/>
            <person name="Ettema T.J."/>
        </authorList>
    </citation>
    <scope>NUCLEOTIDE SEQUENCE</scope>
</reference>
<evidence type="ECO:0000313" key="1">
    <source>
        <dbReference type="EMBL" id="KKM20913.1"/>
    </source>
</evidence>
<comment type="caution">
    <text evidence="1">The sequence shown here is derived from an EMBL/GenBank/DDBJ whole genome shotgun (WGS) entry which is preliminary data.</text>
</comment>
<dbReference type="EMBL" id="LAZR01013671">
    <property type="protein sequence ID" value="KKM20913.1"/>
    <property type="molecule type" value="Genomic_DNA"/>
</dbReference>
<sequence length="104" mass="11843">MDKKTIIILTLSILLFSYTVNAEEKNYCDDADANMKWEALIKEYPDDMGLHALHALRLGLCLKVGRGDISIDEAKEIFKNVKKAFIDRKLDELLENTKKEGKGL</sequence>
<name>A0A0F9KFI8_9ZZZZ</name>